<evidence type="ECO:0000313" key="2">
    <source>
        <dbReference type="EMBL" id="ORY16394.1"/>
    </source>
</evidence>
<feature type="non-terminal residue" evidence="2">
    <location>
        <position position="327"/>
    </location>
</feature>
<organism evidence="2 3">
    <name type="scientific">Clohesyomyces aquaticus</name>
    <dbReference type="NCBI Taxonomy" id="1231657"/>
    <lineage>
        <taxon>Eukaryota</taxon>
        <taxon>Fungi</taxon>
        <taxon>Dikarya</taxon>
        <taxon>Ascomycota</taxon>
        <taxon>Pezizomycotina</taxon>
        <taxon>Dothideomycetes</taxon>
        <taxon>Pleosporomycetidae</taxon>
        <taxon>Pleosporales</taxon>
        <taxon>Lindgomycetaceae</taxon>
        <taxon>Clohesyomyces</taxon>
    </lineage>
</organism>
<dbReference type="AlphaFoldDB" id="A0A1Y2A1R2"/>
<dbReference type="InterPro" id="IPR053157">
    <property type="entry name" value="Sterol_Uptake_Regulator"/>
</dbReference>
<accession>A0A1Y2A1R2</accession>
<proteinExistence type="predicted"/>
<comment type="caution">
    <text evidence="2">The sequence shown here is derived from an EMBL/GenBank/DDBJ whole genome shotgun (WGS) entry which is preliminary data.</text>
</comment>
<keyword evidence="3" id="KW-1185">Reference proteome</keyword>
<dbReference type="OrthoDB" id="5386330at2759"/>
<dbReference type="STRING" id="1231657.A0A1Y2A1R2"/>
<sequence>PVSTATPSSTEGSNVNPSSPTIASSAVATREALLNISHIRLVHHFSVVTALTLTPSVQAQDVCRSHLVKTSFDHPFLLHGILALAALHLSRSDPSHYEEYLIQAEQHHDASLAEFRSEVQDINGSNFQAVFCFAFILFPYSCAVPIDPKSTPDHVLETIIQTLALTRRVPPMVTQFYQKMLESELGRLVPEDTQGIRFDEKPSESILLSLQKFASITSELYPPDIVKAYEMAILALEVLFSVAKQEAEKPSISLVKIWPHQLSSRFIELLSAKQPGALIIFAHYAVLLAKCRQYWFMDGYAERLLKVADALIPEEWTAWLDWPKEQI</sequence>
<dbReference type="GO" id="GO:0001228">
    <property type="term" value="F:DNA-binding transcription activator activity, RNA polymerase II-specific"/>
    <property type="evidence" value="ECO:0007669"/>
    <property type="project" value="TreeGrafter"/>
</dbReference>
<dbReference type="InterPro" id="IPR021858">
    <property type="entry name" value="Fun_TF"/>
</dbReference>
<gene>
    <name evidence="2" type="ORF">BCR34DRAFT_446871</name>
</gene>
<dbReference type="Proteomes" id="UP000193144">
    <property type="component" value="Unassembled WGS sequence"/>
</dbReference>
<dbReference type="PANTHER" id="PTHR47784:SF4">
    <property type="entry name" value="ZN(II)2CYS6 TRANSCRIPTION FACTOR (EUROFUNG)"/>
    <property type="match status" value="1"/>
</dbReference>
<dbReference type="Pfam" id="PF11951">
    <property type="entry name" value="Fungal_trans_2"/>
    <property type="match status" value="1"/>
</dbReference>
<evidence type="ECO:0000256" key="1">
    <source>
        <dbReference type="SAM" id="MobiDB-lite"/>
    </source>
</evidence>
<reference evidence="2 3" key="1">
    <citation type="submission" date="2016-07" db="EMBL/GenBank/DDBJ databases">
        <title>Pervasive Adenine N6-methylation of Active Genes in Fungi.</title>
        <authorList>
            <consortium name="DOE Joint Genome Institute"/>
            <person name="Mondo S.J."/>
            <person name="Dannebaum R.O."/>
            <person name="Kuo R.C."/>
            <person name="Labutti K."/>
            <person name="Haridas S."/>
            <person name="Kuo A."/>
            <person name="Salamov A."/>
            <person name="Ahrendt S.R."/>
            <person name="Lipzen A."/>
            <person name="Sullivan W."/>
            <person name="Andreopoulos W.B."/>
            <person name="Clum A."/>
            <person name="Lindquist E."/>
            <person name="Daum C."/>
            <person name="Ramamoorthy G.K."/>
            <person name="Gryganskyi A."/>
            <person name="Culley D."/>
            <person name="Magnuson J.K."/>
            <person name="James T.Y."/>
            <person name="O'Malley M.A."/>
            <person name="Stajich J.E."/>
            <person name="Spatafora J.W."/>
            <person name="Visel A."/>
            <person name="Grigoriev I.V."/>
        </authorList>
    </citation>
    <scope>NUCLEOTIDE SEQUENCE [LARGE SCALE GENOMIC DNA]</scope>
    <source>
        <strain evidence="2 3">CBS 115471</strain>
    </source>
</reference>
<feature type="non-terminal residue" evidence="2">
    <location>
        <position position="1"/>
    </location>
</feature>
<evidence type="ECO:0000313" key="3">
    <source>
        <dbReference type="Proteomes" id="UP000193144"/>
    </source>
</evidence>
<name>A0A1Y2A1R2_9PLEO</name>
<protein>
    <recommendedName>
        <fullName evidence="4">Fungal-specific transcription factor domain-domain-containing protein</fullName>
    </recommendedName>
</protein>
<dbReference type="EMBL" id="MCFA01000018">
    <property type="protein sequence ID" value="ORY16394.1"/>
    <property type="molecule type" value="Genomic_DNA"/>
</dbReference>
<dbReference type="PANTHER" id="PTHR47784">
    <property type="entry name" value="STEROL UPTAKE CONTROL PROTEIN 2"/>
    <property type="match status" value="1"/>
</dbReference>
<evidence type="ECO:0008006" key="4">
    <source>
        <dbReference type="Google" id="ProtNLM"/>
    </source>
</evidence>
<feature type="region of interest" description="Disordered" evidence="1">
    <location>
        <begin position="1"/>
        <end position="22"/>
    </location>
</feature>